<dbReference type="PANTHER" id="PTHR30055">
    <property type="entry name" value="HTH-TYPE TRANSCRIPTIONAL REGULATOR RUTR"/>
    <property type="match status" value="1"/>
</dbReference>
<dbReference type="RefSeq" id="WP_198499736.1">
    <property type="nucleotide sequence ID" value="NZ_CP065989.1"/>
</dbReference>
<keyword evidence="3" id="KW-0804">Transcription</keyword>
<evidence type="ECO:0000256" key="2">
    <source>
        <dbReference type="ARBA" id="ARBA00023125"/>
    </source>
</evidence>
<feature type="domain" description="HTH tetR-type" evidence="5">
    <location>
        <begin position="15"/>
        <end position="75"/>
    </location>
</feature>
<dbReference type="GO" id="GO:0045892">
    <property type="term" value="P:negative regulation of DNA-templated transcription"/>
    <property type="evidence" value="ECO:0007669"/>
    <property type="project" value="InterPro"/>
</dbReference>
<dbReference type="Gene3D" id="1.10.357.10">
    <property type="entry name" value="Tetracycline Repressor, domain 2"/>
    <property type="match status" value="1"/>
</dbReference>
<organism evidence="6 7">
    <name type="scientific">Brevibacterium casei</name>
    <dbReference type="NCBI Taxonomy" id="33889"/>
    <lineage>
        <taxon>Bacteria</taxon>
        <taxon>Bacillati</taxon>
        <taxon>Actinomycetota</taxon>
        <taxon>Actinomycetes</taxon>
        <taxon>Micrococcales</taxon>
        <taxon>Brevibacteriaceae</taxon>
        <taxon>Brevibacterium</taxon>
    </lineage>
</organism>
<feature type="DNA-binding region" description="H-T-H motif" evidence="4">
    <location>
        <begin position="38"/>
        <end position="57"/>
    </location>
</feature>
<evidence type="ECO:0000256" key="3">
    <source>
        <dbReference type="ARBA" id="ARBA00023163"/>
    </source>
</evidence>
<dbReference type="Pfam" id="PF02909">
    <property type="entry name" value="TetR_C_1"/>
    <property type="match status" value="1"/>
</dbReference>
<dbReference type="InterPro" id="IPR050109">
    <property type="entry name" value="HTH-type_TetR-like_transc_reg"/>
</dbReference>
<dbReference type="InterPro" id="IPR036271">
    <property type="entry name" value="Tet_transcr_reg_TetR-rel_C_sf"/>
</dbReference>
<evidence type="ECO:0000313" key="6">
    <source>
        <dbReference type="EMBL" id="QQB14681.1"/>
    </source>
</evidence>
<dbReference type="SUPFAM" id="SSF48498">
    <property type="entry name" value="Tetracyclin repressor-like, C-terminal domain"/>
    <property type="match status" value="1"/>
</dbReference>
<accession>A0A7T3ZZR0</accession>
<keyword evidence="2 4" id="KW-0238">DNA-binding</keyword>
<dbReference type="Gene3D" id="1.10.10.60">
    <property type="entry name" value="Homeodomain-like"/>
    <property type="match status" value="1"/>
</dbReference>
<protein>
    <submittedName>
        <fullName evidence="6">TetR/AcrR family transcriptional regulator C-terminal domain-containing protein</fullName>
    </submittedName>
</protein>
<evidence type="ECO:0000256" key="1">
    <source>
        <dbReference type="ARBA" id="ARBA00023015"/>
    </source>
</evidence>
<dbReference type="PANTHER" id="PTHR30055:SF151">
    <property type="entry name" value="TRANSCRIPTIONAL REGULATORY PROTEIN"/>
    <property type="match status" value="1"/>
</dbReference>
<dbReference type="PROSITE" id="PS50977">
    <property type="entry name" value="HTH_TETR_2"/>
    <property type="match status" value="1"/>
</dbReference>
<evidence type="ECO:0000256" key="4">
    <source>
        <dbReference type="PROSITE-ProRule" id="PRU00335"/>
    </source>
</evidence>
<reference evidence="6 7" key="1">
    <citation type="submission" date="2020-12" db="EMBL/GenBank/DDBJ databases">
        <title>FDA dAtabase for Regulatory Grade micrObial Sequences (FDA-ARGOS): Supporting development and validation of Infectious Disease Dx tests.</title>
        <authorList>
            <person name="Sproer C."/>
            <person name="Gronow S."/>
            <person name="Severitt S."/>
            <person name="Schroder I."/>
            <person name="Tallon L."/>
            <person name="Sadzewicz L."/>
            <person name="Zhao X."/>
            <person name="Boylan J."/>
            <person name="Ott S."/>
            <person name="Bowen H."/>
            <person name="Vavikolanu K."/>
            <person name="Mehta A."/>
            <person name="Aluvathingal J."/>
            <person name="Nadendla S."/>
            <person name="Lowell S."/>
            <person name="Myers T."/>
            <person name="Yan Y."/>
            <person name="Sichtig H."/>
        </authorList>
    </citation>
    <scope>NUCLEOTIDE SEQUENCE [LARGE SCALE GENOMIC DNA]</scope>
    <source>
        <strain evidence="6 7">FDAARGOS_990</strain>
    </source>
</reference>
<sequence>MNSSRPSGRRPKSDSLTRSAIVAAAIDLLDEAGEPGLTVRALAARLHTGPGSIYWHVGDRSGLLALACDAVLAAAAEEAGSAGESGVAGEGGSAPTPEPIAAVRGIAVSLFDALDAHPWAGVILAGAASAPSLLTALDRIGTLLDEAGVARDAQFYQATAILNYVLGVAAQMARNARSAAGGKSQAEWLEKRAAEWEQMDDRTHPFLHRVSADFRDHDDREQFIAGLDLLLAGIVASVPGSSLERSANGSRPAPQ</sequence>
<dbReference type="Proteomes" id="UP000595374">
    <property type="component" value="Chromosome"/>
</dbReference>
<dbReference type="AlphaFoldDB" id="A0A7T3ZZR0"/>
<keyword evidence="1" id="KW-0805">Transcription regulation</keyword>
<evidence type="ECO:0000313" key="7">
    <source>
        <dbReference type="Proteomes" id="UP000595374"/>
    </source>
</evidence>
<name>A0A7T3ZZR0_9MICO</name>
<dbReference type="InterPro" id="IPR004111">
    <property type="entry name" value="Repressor_TetR_C"/>
</dbReference>
<dbReference type="GO" id="GO:0000976">
    <property type="term" value="F:transcription cis-regulatory region binding"/>
    <property type="evidence" value="ECO:0007669"/>
    <property type="project" value="TreeGrafter"/>
</dbReference>
<evidence type="ECO:0000259" key="5">
    <source>
        <dbReference type="PROSITE" id="PS50977"/>
    </source>
</evidence>
<dbReference type="Pfam" id="PF00440">
    <property type="entry name" value="TetR_N"/>
    <property type="match status" value="1"/>
</dbReference>
<gene>
    <name evidence="6" type="ORF">I6H47_01430</name>
</gene>
<dbReference type="InterPro" id="IPR001647">
    <property type="entry name" value="HTH_TetR"/>
</dbReference>
<dbReference type="InterPro" id="IPR009057">
    <property type="entry name" value="Homeodomain-like_sf"/>
</dbReference>
<dbReference type="EMBL" id="CP065989">
    <property type="protein sequence ID" value="QQB14681.1"/>
    <property type="molecule type" value="Genomic_DNA"/>
</dbReference>
<proteinExistence type="predicted"/>
<dbReference type="SUPFAM" id="SSF46689">
    <property type="entry name" value="Homeodomain-like"/>
    <property type="match status" value="1"/>
</dbReference>
<dbReference type="GO" id="GO:0003700">
    <property type="term" value="F:DNA-binding transcription factor activity"/>
    <property type="evidence" value="ECO:0007669"/>
    <property type="project" value="TreeGrafter"/>
</dbReference>